<dbReference type="PANTHER" id="PTHR43355">
    <property type="entry name" value="FLAVIN REDUCTASE (NADPH)"/>
    <property type="match status" value="1"/>
</dbReference>
<dbReference type="InterPro" id="IPR051606">
    <property type="entry name" value="Polyketide_Oxido-like"/>
</dbReference>
<name>A0A0D2XT23_FUSOF</name>
<dbReference type="GO" id="GO:0016646">
    <property type="term" value="F:oxidoreductase activity, acting on the CH-NH group of donors, NAD or NADP as acceptor"/>
    <property type="evidence" value="ECO:0007669"/>
    <property type="project" value="TreeGrafter"/>
</dbReference>
<evidence type="ECO:0000313" key="4">
    <source>
        <dbReference type="Proteomes" id="UP000002489"/>
    </source>
</evidence>
<accession>A0A0D2XT23</accession>
<comment type="similarity">
    <text evidence="1">Belongs to the avfA family.</text>
</comment>
<dbReference type="VEuPathDB" id="FungiDB:FOXG_07125"/>
<dbReference type="InterPro" id="IPR016040">
    <property type="entry name" value="NAD(P)-bd_dom"/>
</dbReference>
<evidence type="ECO:0000313" key="3">
    <source>
        <dbReference type="EnsemblFungi" id="FOXG_07125P0"/>
    </source>
</evidence>
<feature type="domain" description="NAD(P)-binding" evidence="2">
    <location>
        <begin position="10"/>
        <end position="174"/>
    </location>
</feature>
<dbReference type="EnsemblFungi" id="FOXG_07125T0">
    <property type="protein sequence ID" value="FOXG_07125P0"/>
    <property type="gene ID" value="FOXG_07125"/>
</dbReference>
<evidence type="ECO:0000256" key="1">
    <source>
        <dbReference type="ARBA" id="ARBA00038376"/>
    </source>
</evidence>
<dbReference type="STRING" id="426428.A0A0D2XT23"/>
<sequence>MAGSKVLVLGGTGPAGICVVRELLHRKIGTIVFCRNPSKVPEDLAPNALLEVVKGDSSAHDALSRAVAQSRAIISLLGPSSVAQPRNAFADWYRTIVPLMQKHGVSRLFALGTNAIRRSDDQTSVSRALMNGLIRIIANSGFQNMLAVQEYFESIDHLEVDWTAFRLGMLSGTSDAATWSVDREKVKAYAGPVAGAGYTGGINRSVLARWLVDEALAEEPRWSHQMPAVTNRG</sequence>
<gene>
    <name evidence="3" type="primary">28948875</name>
</gene>
<reference evidence="3" key="2">
    <citation type="submission" date="2025-08" db="UniProtKB">
        <authorList>
            <consortium name="EnsemblFungi"/>
        </authorList>
    </citation>
    <scope>IDENTIFICATION</scope>
    <source>
        <strain evidence="3">4287 / CBS 123668 / FGSC 9935 / NRRL 34936</strain>
    </source>
</reference>
<dbReference type="AlphaFoldDB" id="A0A0D2XT23"/>
<dbReference type="InterPro" id="IPR036291">
    <property type="entry name" value="NAD(P)-bd_dom_sf"/>
</dbReference>
<organism evidence="3 4">
    <name type="scientific">Fusarium oxysporum (strain Fo5176)</name>
    <name type="common">Fusarium vascular wilt</name>
    <dbReference type="NCBI Taxonomy" id="660025"/>
    <lineage>
        <taxon>Eukaryota</taxon>
        <taxon>Fungi</taxon>
        <taxon>Dikarya</taxon>
        <taxon>Ascomycota</taxon>
        <taxon>Pezizomycotina</taxon>
        <taxon>Sordariomycetes</taxon>
        <taxon>Hypocreomycetidae</taxon>
        <taxon>Hypocreales</taxon>
        <taxon>Nectriaceae</taxon>
        <taxon>Fusarium</taxon>
        <taxon>Fusarium oxysporum species complex</taxon>
    </lineage>
</organism>
<proteinExistence type="inferred from homology"/>
<evidence type="ECO:0000259" key="2">
    <source>
        <dbReference type="Pfam" id="PF13460"/>
    </source>
</evidence>
<dbReference type="Pfam" id="PF13460">
    <property type="entry name" value="NAD_binding_10"/>
    <property type="match status" value="1"/>
</dbReference>
<dbReference type="PANTHER" id="PTHR43355:SF2">
    <property type="entry name" value="FLAVIN REDUCTASE (NADPH)"/>
    <property type="match status" value="1"/>
</dbReference>
<dbReference type="SUPFAM" id="SSF51735">
    <property type="entry name" value="NAD(P)-binding Rossmann-fold domains"/>
    <property type="match status" value="1"/>
</dbReference>
<dbReference type="Proteomes" id="UP000002489">
    <property type="component" value="Unassembled WGS sequence"/>
</dbReference>
<dbReference type="Gene3D" id="3.40.50.720">
    <property type="entry name" value="NAD(P)-binding Rossmann-like Domain"/>
    <property type="match status" value="1"/>
</dbReference>
<reference evidence="4" key="1">
    <citation type="journal article" date="2012" name="Mol. Plant Microbe Interact.">
        <title>A highly conserved effector in Fusarium oxysporum is required for full virulence on Arabidopsis.</title>
        <authorList>
            <person name="Thatcher L.F."/>
            <person name="Gardiner D.M."/>
            <person name="Kazan K."/>
            <person name="Manners J."/>
        </authorList>
    </citation>
    <scope>NUCLEOTIDE SEQUENCE [LARGE SCALE GENOMIC DNA]</scope>
    <source>
        <strain evidence="4">Fo5176</strain>
    </source>
</reference>
<protein>
    <recommendedName>
        <fullName evidence="2">NAD(P)-binding domain-containing protein</fullName>
    </recommendedName>
</protein>